<evidence type="ECO:0000313" key="7">
    <source>
        <dbReference type="EMBL" id="QBQ99078.1"/>
    </source>
</evidence>
<dbReference type="Gene3D" id="1.10.540.10">
    <property type="entry name" value="Acyl-CoA dehydrogenase/oxidase, N-terminal domain"/>
    <property type="match status" value="1"/>
</dbReference>
<evidence type="ECO:0000256" key="2">
    <source>
        <dbReference type="ARBA" id="ARBA00009347"/>
    </source>
</evidence>
<dbReference type="Gene3D" id="1.20.140.10">
    <property type="entry name" value="Butyryl-CoA Dehydrogenase, subunit A, domain 3"/>
    <property type="match status" value="1"/>
</dbReference>
<keyword evidence="4" id="KW-0274">FAD</keyword>
<dbReference type="Proteomes" id="UP000295727">
    <property type="component" value="Chromosome 2"/>
</dbReference>
<dbReference type="Pfam" id="PF00441">
    <property type="entry name" value="Acyl-CoA_dh_1"/>
    <property type="match status" value="1"/>
</dbReference>
<evidence type="ECO:0000256" key="3">
    <source>
        <dbReference type="ARBA" id="ARBA00022630"/>
    </source>
</evidence>
<dbReference type="InterPro" id="IPR037069">
    <property type="entry name" value="AcylCoA_DH/ox_N_sf"/>
</dbReference>
<dbReference type="EMBL" id="CP038149">
    <property type="protein sequence ID" value="QBQ99078.1"/>
    <property type="molecule type" value="Genomic_DNA"/>
</dbReference>
<dbReference type="InterPro" id="IPR009100">
    <property type="entry name" value="AcylCoA_DH/oxidase_NM_dom_sf"/>
</dbReference>
<protein>
    <submittedName>
        <fullName evidence="7">Acyl-CoA dehydrogenase</fullName>
    </submittedName>
</protein>
<name>A0A4P7CSW8_9BURK</name>
<evidence type="ECO:0000256" key="5">
    <source>
        <dbReference type="SAM" id="MobiDB-lite"/>
    </source>
</evidence>
<keyword evidence="8" id="KW-1185">Reference proteome</keyword>
<gene>
    <name evidence="7" type="ORF">E1956_17760</name>
</gene>
<keyword evidence="3" id="KW-0285">Flavoprotein</keyword>
<accession>A0A4P7CSW8</accession>
<dbReference type="GO" id="GO:0003995">
    <property type="term" value="F:acyl-CoA dehydrogenase activity"/>
    <property type="evidence" value="ECO:0007669"/>
    <property type="project" value="TreeGrafter"/>
</dbReference>
<dbReference type="SUPFAM" id="SSF56645">
    <property type="entry name" value="Acyl-CoA dehydrogenase NM domain-like"/>
    <property type="match status" value="1"/>
</dbReference>
<feature type="region of interest" description="Disordered" evidence="5">
    <location>
        <begin position="1"/>
        <end position="28"/>
    </location>
</feature>
<dbReference type="OrthoDB" id="2450120at2"/>
<dbReference type="KEGG" id="ppai:E1956_17760"/>
<reference evidence="7 8" key="1">
    <citation type="submission" date="2019-03" db="EMBL/GenBank/DDBJ databases">
        <title>Paraburkholderia sp. 7MH5, isolated from subtropical forest soil.</title>
        <authorList>
            <person name="Gao Z.-H."/>
            <person name="Qiu L.-H."/>
        </authorList>
    </citation>
    <scope>NUCLEOTIDE SEQUENCE [LARGE SCALE GENOMIC DNA]</scope>
    <source>
        <strain evidence="7 8">7MH5</strain>
    </source>
</reference>
<dbReference type="SUPFAM" id="SSF47203">
    <property type="entry name" value="Acyl-CoA dehydrogenase C-terminal domain-like"/>
    <property type="match status" value="1"/>
</dbReference>
<dbReference type="GO" id="GO:0050660">
    <property type="term" value="F:flavin adenine dinucleotide binding"/>
    <property type="evidence" value="ECO:0007669"/>
    <property type="project" value="InterPro"/>
</dbReference>
<sequence length="364" mass="38079">MSPPPLDVSPEGASGGTRWPQCTGTGRGGPIVGSMSNISLSIDAEQVMVADAVRRLCKDRMTFADGPLDGYSPGLWRELASLGVLSLAGADGGDDALLTLVVAAEEIGRTGFPGPFAATVAAMRVLPAEVAHGVAEGERVVSMGVAPLMPWGMKADVFVGLAGGRATLLSISACDSVETLGGEHWARVTSTEQTDLGPFSEARWWYDIVIGAQLVGAGLGLIDTAASHANTRRQFGQLIGAFQGVAFPLAQAVVALESAQMLIRSAAVHVQHRRAGFERLCLSARLSASRAARQAAFATHQVFGAAGAVADGPVFWQSRRIQQWSVQAPSDRDAWHDVSDRDFSTGASALLIESGTAEVLCSWN</sequence>
<dbReference type="InterPro" id="IPR036250">
    <property type="entry name" value="AcylCo_DH-like_C"/>
</dbReference>
<proteinExistence type="inferred from homology"/>
<dbReference type="InterPro" id="IPR009075">
    <property type="entry name" value="AcylCo_DH/oxidase_C"/>
</dbReference>
<dbReference type="PANTHER" id="PTHR43884:SF12">
    <property type="entry name" value="ISOVALERYL-COA DEHYDROGENASE, MITOCHONDRIAL-RELATED"/>
    <property type="match status" value="1"/>
</dbReference>
<organism evidence="7 8">
    <name type="scientific">Paraburkholderia pallida</name>
    <dbReference type="NCBI Taxonomy" id="2547399"/>
    <lineage>
        <taxon>Bacteria</taxon>
        <taxon>Pseudomonadati</taxon>
        <taxon>Pseudomonadota</taxon>
        <taxon>Betaproteobacteria</taxon>
        <taxon>Burkholderiales</taxon>
        <taxon>Burkholderiaceae</taxon>
        <taxon>Paraburkholderia</taxon>
    </lineage>
</organism>
<evidence type="ECO:0000256" key="1">
    <source>
        <dbReference type="ARBA" id="ARBA00001974"/>
    </source>
</evidence>
<dbReference type="AlphaFoldDB" id="A0A4P7CSW8"/>
<feature type="domain" description="Acyl-CoA dehydrogenase/oxidase C-terminal" evidence="6">
    <location>
        <begin position="209"/>
        <end position="321"/>
    </location>
</feature>
<evidence type="ECO:0000256" key="4">
    <source>
        <dbReference type="ARBA" id="ARBA00022827"/>
    </source>
</evidence>
<evidence type="ECO:0000259" key="6">
    <source>
        <dbReference type="Pfam" id="PF00441"/>
    </source>
</evidence>
<dbReference type="PANTHER" id="PTHR43884">
    <property type="entry name" value="ACYL-COA DEHYDROGENASE"/>
    <property type="match status" value="1"/>
</dbReference>
<evidence type="ECO:0000313" key="8">
    <source>
        <dbReference type="Proteomes" id="UP000295727"/>
    </source>
</evidence>
<comment type="cofactor">
    <cofactor evidence="1">
        <name>FAD</name>
        <dbReference type="ChEBI" id="CHEBI:57692"/>
    </cofactor>
</comment>
<comment type="similarity">
    <text evidence="2">Belongs to the acyl-CoA dehydrogenase family.</text>
</comment>